<evidence type="ECO:0000256" key="2">
    <source>
        <dbReference type="SAM" id="Phobius"/>
    </source>
</evidence>
<protein>
    <recommendedName>
        <fullName evidence="5">DUF4233 domain-containing protein</fullName>
    </recommendedName>
</protein>
<feature type="compositionally biased region" description="Acidic residues" evidence="1">
    <location>
        <begin position="129"/>
        <end position="140"/>
    </location>
</feature>
<proteinExistence type="predicted"/>
<evidence type="ECO:0000313" key="4">
    <source>
        <dbReference type="Proteomes" id="UP000198504"/>
    </source>
</evidence>
<feature type="transmembrane region" description="Helical" evidence="2">
    <location>
        <begin position="76"/>
        <end position="105"/>
    </location>
</feature>
<sequence length="147" mass="15838">MTTTLGVRTALGVLTGAIGLVAMLRLVAGAFSAGMSGFALVVTLVAMVPWVAYVTWRARRSRITPRGALVVLGLDVLALALVFVLVFGPVLALGLSFAAFVLIWVGDRPLRRDASAERFVRIEELREPEPEEPDEPDEPGEDGRPLR</sequence>
<evidence type="ECO:0000313" key="3">
    <source>
        <dbReference type="EMBL" id="SEQ73244.1"/>
    </source>
</evidence>
<name>A0A1H9IFA8_9ACTN</name>
<reference evidence="4" key="1">
    <citation type="submission" date="2016-10" db="EMBL/GenBank/DDBJ databases">
        <authorList>
            <person name="Varghese N."/>
            <person name="Submissions S."/>
        </authorList>
    </citation>
    <scope>NUCLEOTIDE SEQUENCE [LARGE SCALE GENOMIC DNA]</scope>
    <source>
        <strain evidence="4">CGMCC 4.6856</strain>
    </source>
</reference>
<accession>A0A1H9IFA8</accession>
<feature type="transmembrane region" description="Helical" evidence="2">
    <location>
        <begin position="38"/>
        <end position="56"/>
    </location>
</feature>
<evidence type="ECO:0008006" key="5">
    <source>
        <dbReference type="Google" id="ProtNLM"/>
    </source>
</evidence>
<dbReference type="RefSeq" id="WP_091181423.1">
    <property type="nucleotide sequence ID" value="NZ_FOFA01000005.1"/>
</dbReference>
<keyword evidence="2" id="KW-1133">Transmembrane helix</keyword>
<dbReference type="Proteomes" id="UP000198504">
    <property type="component" value="Unassembled WGS sequence"/>
</dbReference>
<gene>
    <name evidence="3" type="ORF">SAMN05421756_105225</name>
</gene>
<keyword evidence="4" id="KW-1185">Reference proteome</keyword>
<dbReference type="EMBL" id="FOFA01000005">
    <property type="protein sequence ID" value="SEQ73244.1"/>
    <property type="molecule type" value="Genomic_DNA"/>
</dbReference>
<dbReference type="AlphaFoldDB" id="A0A1H9IFA8"/>
<keyword evidence="2" id="KW-0472">Membrane</keyword>
<feature type="region of interest" description="Disordered" evidence="1">
    <location>
        <begin position="124"/>
        <end position="147"/>
    </location>
</feature>
<feature type="transmembrane region" description="Helical" evidence="2">
    <location>
        <begin position="6"/>
        <end position="26"/>
    </location>
</feature>
<keyword evidence="2" id="KW-0812">Transmembrane</keyword>
<organism evidence="3 4">
    <name type="scientific">Microlunatus flavus</name>
    <dbReference type="NCBI Taxonomy" id="1036181"/>
    <lineage>
        <taxon>Bacteria</taxon>
        <taxon>Bacillati</taxon>
        <taxon>Actinomycetota</taxon>
        <taxon>Actinomycetes</taxon>
        <taxon>Propionibacteriales</taxon>
        <taxon>Propionibacteriaceae</taxon>
        <taxon>Microlunatus</taxon>
    </lineage>
</organism>
<evidence type="ECO:0000256" key="1">
    <source>
        <dbReference type="SAM" id="MobiDB-lite"/>
    </source>
</evidence>